<organism evidence="1 2">
    <name type="scientific">Trifolium medium</name>
    <dbReference type="NCBI Taxonomy" id="97028"/>
    <lineage>
        <taxon>Eukaryota</taxon>
        <taxon>Viridiplantae</taxon>
        <taxon>Streptophyta</taxon>
        <taxon>Embryophyta</taxon>
        <taxon>Tracheophyta</taxon>
        <taxon>Spermatophyta</taxon>
        <taxon>Magnoliopsida</taxon>
        <taxon>eudicotyledons</taxon>
        <taxon>Gunneridae</taxon>
        <taxon>Pentapetalae</taxon>
        <taxon>rosids</taxon>
        <taxon>fabids</taxon>
        <taxon>Fabales</taxon>
        <taxon>Fabaceae</taxon>
        <taxon>Papilionoideae</taxon>
        <taxon>50 kb inversion clade</taxon>
        <taxon>NPAAA clade</taxon>
        <taxon>Hologalegina</taxon>
        <taxon>IRL clade</taxon>
        <taxon>Trifolieae</taxon>
        <taxon>Trifolium</taxon>
    </lineage>
</organism>
<feature type="non-terminal residue" evidence="1">
    <location>
        <position position="1"/>
    </location>
</feature>
<dbReference type="Proteomes" id="UP000265520">
    <property type="component" value="Unassembled WGS sequence"/>
</dbReference>
<reference evidence="1 2" key="1">
    <citation type="journal article" date="2018" name="Front. Plant Sci.">
        <title>Red Clover (Trifolium pratense) and Zigzag Clover (T. medium) - A Picture of Genomic Similarities and Differences.</title>
        <authorList>
            <person name="Dluhosova J."/>
            <person name="Istvanek J."/>
            <person name="Nedelnik J."/>
            <person name="Repkova J."/>
        </authorList>
    </citation>
    <scope>NUCLEOTIDE SEQUENCE [LARGE SCALE GENOMIC DNA]</scope>
    <source>
        <strain evidence="2">cv. 10/8</strain>
        <tissue evidence="1">Leaf</tissue>
    </source>
</reference>
<keyword evidence="2" id="KW-1185">Reference proteome</keyword>
<dbReference type="EMBL" id="LXQA010014373">
    <property type="protein sequence ID" value="MCH88556.1"/>
    <property type="molecule type" value="Genomic_DNA"/>
</dbReference>
<proteinExistence type="predicted"/>
<evidence type="ECO:0000313" key="2">
    <source>
        <dbReference type="Proteomes" id="UP000265520"/>
    </source>
</evidence>
<protein>
    <submittedName>
        <fullName evidence="1">Uncharacterized protein</fullName>
    </submittedName>
</protein>
<comment type="caution">
    <text evidence="1">The sequence shown here is derived from an EMBL/GenBank/DDBJ whole genome shotgun (WGS) entry which is preliminary data.</text>
</comment>
<evidence type="ECO:0000313" key="1">
    <source>
        <dbReference type="EMBL" id="MCH88556.1"/>
    </source>
</evidence>
<gene>
    <name evidence="1" type="ORF">A2U01_0009447</name>
</gene>
<name>A0A392MM29_9FABA</name>
<accession>A0A392MM29</accession>
<sequence length="34" mass="3871">SIKLLEASETDGFEMAENVAIWTGMINRVEKFQL</sequence>
<dbReference type="AlphaFoldDB" id="A0A392MM29"/>